<accession>X1UBT6</accession>
<evidence type="ECO:0000313" key="1">
    <source>
        <dbReference type="EMBL" id="GAJ14958.1"/>
    </source>
</evidence>
<dbReference type="AlphaFoldDB" id="X1UBT6"/>
<reference evidence="1" key="1">
    <citation type="journal article" date="2014" name="Front. Microbiol.">
        <title>High frequency of phylogenetically diverse reductive dehalogenase-homologous genes in deep subseafloor sedimentary metagenomes.</title>
        <authorList>
            <person name="Kawai M."/>
            <person name="Futagami T."/>
            <person name="Toyoda A."/>
            <person name="Takaki Y."/>
            <person name="Nishi S."/>
            <person name="Hori S."/>
            <person name="Arai W."/>
            <person name="Tsubouchi T."/>
            <person name="Morono Y."/>
            <person name="Uchiyama I."/>
            <person name="Ito T."/>
            <person name="Fujiyama A."/>
            <person name="Inagaki F."/>
            <person name="Takami H."/>
        </authorList>
    </citation>
    <scope>NUCLEOTIDE SEQUENCE</scope>
    <source>
        <strain evidence="1">Expedition CK06-06</strain>
    </source>
</reference>
<sequence>MAKKILYIFISFLLIQLFLFNACKSDGDSNIRDDFEIPEDVISEGVMEIAQESMEDIVENISSPIEMAALVQSLGVPYSRKYLAPTKNVDDYITSQSKAFNLGVFGADLGYLNMYNRTAAVIDYITAIKTLADGINVGQFFDFTTLKRLATNNQNLDSLMYISVHSFNLMDTYLRENNRSNLSALIIAGVWVEGLYLATQVAKERPDDRIAESIGEQQIILNQLMIVLNNYKKDKFITNLI</sequence>
<name>X1UBT6_9ZZZZ</name>
<feature type="non-terminal residue" evidence="1">
    <location>
        <position position="241"/>
    </location>
</feature>
<proteinExistence type="predicted"/>
<organism evidence="1">
    <name type="scientific">marine sediment metagenome</name>
    <dbReference type="NCBI Taxonomy" id="412755"/>
    <lineage>
        <taxon>unclassified sequences</taxon>
        <taxon>metagenomes</taxon>
        <taxon>ecological metagenomes</taxon>
    </lineage>
</organism>
<protein>
    <submittedName>
        <fullName evidence="1">Uncharacterized protein</fullName>
    </submittedName>
</protein>
<comment type="caution">
    <text evidence="1">The sequence shown here is derived from an EMBL/GenBank/DDBJ whole genome shotgun (WGS) entry which is preliminary data.</text>
</comment>
<gene>
    <name evidence="1" type="ORF">S12H4_42555</name>
</gene>
<dbReference type="EMBL" id="BARW01026055">
    <property type="protein sequence ID" value="GAJ14958.1"/>
    <property type="molecule type" value="Genomic_DNA"/>
</dbReference>